<proteinExistence type="predicted"/>
<gene>
    <name evidence="1" type="ORF">IAB59_06225</name>
</gene>
<dbReference type="Proteomes" id="UP000886833">
    <property type="component" value="Unassembled WGS sequence"/>
</dbReference>
<dbReference type="EMBL" id="DVKQ01000080">
    <property type="protein sequence ID" value="HIT38052.1"/>
    <property type="molecule type" value="Genomic_DNA"/>
</dbReference>
<reference evidence="1" key="2">
    <citation type="journal article" date="2021" name="PeerJ">
        <title>Extensive microbial diversity within the chicken gut microbiome revealed by metagenomics and culture.</title>
        <authorList>
            <person name="Gilroy R."/>
            <person name="Ravi A."/>
            <person name="Getino M."/>
            <person name="Pursley I."/>
            <person name="Horton D.L."/>
            <person name="Alikhan N.F."/>
            <person name="Baker D."/>
            <person name="Gharbi K."/>
            <person name="Hall N."/>
            <person name="Watson M."/>
            <person name="Adriaenssens E.M."/>
            <person name="Foster-Nyarko E."/>
            <person name="Jarju S."/>
            <person name="Secka A."/>
            <person name="Antonio M."/>
            <person name="Oren A."/>
            <person name="Chaudhuri R.R."/>
            <person name="La Ragione R."/>
            <person name="Hildebrand F."/>
            <person name="Pallen M.J."/>
        </authorList>
    </citation>
    <scope>NUCLEOTIDE SEQUENCE</scope>
    <source>
        <strain evidence="1">CHK195-26880</strain>
    </source>
</reference>
<name>A0A9D1KD57_9FIRM</name>
<evidence type="ECO:0000313" key="2">
    <source>
        <dbReference type="Proteomes" id="UP000886833"/>
    </source>
</evidence>
<organism evidence="1 2">
    <name type="scientific">Candidatus Onthousia faecipullorum</name>
    <dbReference type="NCBI Taxonomy" id="2840887"/>
    <lineage>
        <taxon>Bacteria</taxon>
        <taxon>Bacillati</taxon>
        <taxon>Bacillota</taxon>
        <taxon>Bacilli</taxon>
        <taxon>Candidatus Onthousia</taxon>
    </lineage>
</organism>
<protein>
    <submittedName>
        <fullName evidence="1">Uncharacterized protein</fullName>
    </submittedName>
</protein>
<evidence type="ECO:0000313" key="1">
    <source>
        <dbReference type="EMBL" id="HIT38052.1"/>
    </source>
</evidence>
<dbReference type="AlphaFoldDB" id="A0A9D1KD57"/>
<reference evidence="1" key="1">
    <citation type="submission" date="2020-10" db="EMBL/GenBank/DDBJ databases">
        <authorList>
            <person name="Gilroy R."/>
        </authorList>
    </citation>
    <scope>NUCLEOTIDE SEQUENCE</scope>
    <source>
        <strain evidence="1">CHK195-26880</strain>
    </source>
</reference>
<sequence length="97" mass="11410">MKINNKKILQRLGFNEKEISSLENKKDIEELIVLLSSLKIKDVKEYLLNNKYLFTKDIFSIARNISIIFNSNKDFNRTERILSTNKYAIINEKGDVK</sequence>
<accession>A0A9D1KD57</accession>
<comment type="caution">
    <text evidence="1">The sequence shown here is derived from an EMBL/GenBank/DDBJ whole genome shotgun (WGS) entry which is preliminary data.</text>
</comment>